<dbReference type="EMBL" id="WTUW01000001">
    <property type="protein sequence ID" value="MZR29841.1"/>
    <property type="molecule type" value="Genomic_DNA"/>
</dbReference>
<feature type="transmembrane region" description="Helical" evidence="8">
    <location>
        <begin position="237"/>
        <end position="260"/>
    </location>
</feature>
<accession>A0A6L8W437</accession>
<dbReference type="InterPro" id="IPR035906">
    <property type="entry name" value="MetI-like_sf"/>
</dbReference>
<organism evidence="10 11">
    <name type="scientific">Sneathiella litorea</name>
    <dbReference type="NCBI Taxonomy" id="2606216"/>
    <lineage>
        <taxon>Bacteria</taxon>
        <taxon>Pseudomonadati</taxon>
        <taxon>Pseudomonadota</taxon>
        <taxon>Alphaproteobacteria</taxon>
        <taxon>Sneathiellales</taxon>
        <taxon>Sneathiellaceae</taxon>
        <taxon>Sneathiella</taxon>
    </lineage>
</organism>
<dbReference type="RefSeq" id="WP_161314388.1">
    <property type="nucleotide sequence ID" value="NZ_WTUW01000001.1"/>
</dbReference>
<keyword evidence="4" id="KW-1003">Cell membrane</keyword>
<keyword evidence="5 8" id="KW-0812">Transmembrane</keyword>
<comment type="subcellular location">
    <subcellularLocation>
        <location evidence="1 8">Cell membrane</location>
        <topology evidence="1 8">Multi-pass membrane protein</topology>
    </subcellularLocation>
</comment>
<name>A0A6L8W437_9PROT</name>
<dbReference type="PANTHER" id="PTHR43848:SF2">
    <property type="entry name" value="PUTRESCINE TRANSPORT SYSTEM PERMEASE PROTEIN POTI"/>
    <property type="match status" value="1"/>
</dbReference>
<keyword evidence="6 8" id="KW-1133">Transmembrane helix</keyword>
<dbReference type="InterPro" id="IPR051789">
    <property type="entry name" value="Bact_Polyamine_Transport"/>
</dbReference>
<proteinExistence type="inferred from homology"/>
<feature type="transmembrane region" description="Helical" evidence="8">
    <location>
        <begin position="134"/>
        <end position="161"/>
    </location>
</feature>
<protein>
    <submittedName>
        <fullName evidence="10">ABC transporter permease subunit</fullName>
    </submittedName>
</protein>
<comment type="similarity">
    <text evidence="2">Belongs to the binding-protein-dependent transport system permease family. CysTW subfamily.</text>
</comment>
<comment type="caution">
    <text evidence="10">The sequence shown here is derived from an EMBL/GenBank/DDBJ whole genome shotgun (WGS) entry which is preliminary data.</text>
</comment>
<dbReference type="InterPro" id="IPR000515">
    <property type="entry name" value="MetI-like"/>
</dbReference>
<keyword evidence="11" id="KW-1185">Reference proteome</keyword>
<gene>
    <name evidence="10" type="ORF">GQE98_04245</name>
</gene>
<evidence type="ECO:0000259" key="9">
    <source>
        <dbReference type="PROSITE" id="PS50928"/>
    </source>
</evidence>
<dbReference type="Gene3D" id="1.10.3720.10">
    <property type="entry name" value="MetI-like"/>
    <property type="match status" value="1"/>
</dbReference>
<evidence type="ECO:0000313" key="10">
    <source>
        <dbReference type="EMBL" id="MZR29841.1"/>
    </source>
</evidence>
<evidence type="ECO:0000256" key="1">
    <source>
        <dbReference type="ARBA" id="ARBA00004651"/>
    </source>
</evidence>
<sequence>MVDQFEGPIVRLGARIAVVVALMIIYLPPLYLLAISFNEGLQPAIPSLDQVSIKWYLALAEENKLLAALGESLLVATVTAVIATTIAFFSALAYMEMSEHRSGWFMFVIFSMFVPGVIQGLSLSVIFTKLGIPSFWATVVAGHLLWAMPFAFTVILTMLAVVKRSYLMAAADLGASWGRRLWDITLPLVRPGLIGGFIFSFLLSLNEYNRAFYLVGRQNTWPLDMFGKMNSGASPTIYALSGSILIASFLAVVLCLLLTWKRVVKTS</sequence>
<evidence type="ECO:0000256" key="7">
    <source>
        <dbReference type="ARBA" id="ARBA00023136"/>
    </source>
</evidence>
<dbReference type="PANTHER" id="PTHR43848">
    <property type="entry name" value="PUTRESCINE TRANSPORT SYSTEM PERMEASE PROTEIN POTI"/>
    <property type="match status" value="1"/>
</dbReference>
<feature type="transmembrane region" description="Helical" evidence="8">
    <location>
        <begin position="181"/>
        <end position="203"/>
    </location>
</feature>
<dbReference type="Proteomes" id="UP000476030">
    <property type="component" value="Unassembled WGS sequence"/>
</dbReference>
<dbReference type="PROSITE" id="PS50928">
    <property type="entry name" value="ABC_TM1"/>
    <property type="match status" value="1"/>
</dbReference>
<feature type="domain" description="ABC transmembrane type-1" evidence="9">
    <location>
        <begin position="69"/>
        <end position="258"/>
    </location>
</feature>
<dbReference type="GO" id="GO:0005886">
    <property type="term" value="C:plasma membrane"/>
    <property type="evidence" value="ECO:0007669"/>
    <property type="project" value="UniProtKB-SubCell"/>
</dbReference>
<dbReference type="GO" id="GO:0055085">
    <property type="term" value="P:transmembrane transport"/>
    <property type="evidence" value="ECO:0007669"/>
    <property type="project" value="InterPro"/>
</dbReference>
<evidence type="ECO:0000256" key="5">
    <source>
        <dbReference type="ARBA" id="ARBA00022692"/>
    </source>
</evidence>
<evidence type="ECO:0000256" key="6">
    <source>
        <dbReference type="ARBA" id="ARBA00022989"/>
    </source>
</evidence>
<evidence type="ECO:0000256" key="2">
    <source>
        <dbReference type="ARBA" id="ARBA00007069"/>
    </source>
</evidence>
<reference evidence="10 11" key="1">
    <citation type="submission" date="2019-12" db="EMBL/GenBank/DDBJ databases">
        <title>Snethiella sp. nov. sp. isolated from sea sand.</title>
        <authorList>
            <person name="Kim J."/>
            <person name="Jeong S.E."/>
            <person name="Jung H.S."/>
            <person name="Jeon C.O."/>
        </authorList>
    </citation>
    <scope>NUCLEOTIDE SEQUENCE [LARGE SCALE GENOMIC DNA]</scope>
    <source>
        <strain evidence="10 11">DP05</strain>
    </source>
</reference>
<dbReference type="Pfam" id="PF00528">
    <property type="entry name" value="BPD_transp_1"/>
    <property type="match status" value="1"/>
</dbReference>
<feature type="transmembrane region" description="Helical" evidence="8">
    <location>
        <begin position="104"/>
        <end position="128"/>
    </location>
</feature>
<dbReference type="AlphaFoldDB" id="A0A6L8W437"/>
<keyword evidence="3 8" id="KW-0813">Transport</keyword>
<feature type="transmembrane region" description="Helical" evidence="8">
    <location>
        <begin position="12"/>
        <end position="34"/>
    </location>
</feature>
<feature type="transmembrane region" description="Helical" evidence="8">
    <location>
        <begin position="73"/>
        <end position="92"/>
    </location>
</feature>
<evidence type="ECO:0000313" key="11">
    <source>
        <dbReference type="Proteomes" id="UP000476030"/>
    </source>
</evidence>
<evidence type="ECO:0000256" key="4">
    <source>
        <dbReference type="ARBA" id="ARBA00022475"/>
    </source>
</evidence>
<evidence type="ECO:0000256" key="3">
    <source>
        <dbReference type="ARBA" id="ARBA00022448"/>
    </source>
</evidence>
<keyword evidence="7 8" id="KW-0472">Membrane</keyword>
<dbReference type="SUPFAM" id="SSF161098">
    <property type="entry name" value="MetI-like"/>
    <property type="match status" value="1"/>
</dbReference>
<dbReference type="CDD" id="cd06261">
    <property type="entry name" value="TM_PBP2"/>
    <property type="match status" value="1"/>
</dbReference>
<evidence type="ECO:0000256" key="8">
    <source>
        <dbReference type="RuleBase" id="RU363032"/>
    </source>
</evidence>